<evidence type="ECO:0000313" key="4">
    <source>
        <dbReference type="EMBL" id="PAV23219.1"/>
    </source>
</evidence>
<dbReference type="InParanoid" id="A0A286UUF0"/>
<feature type="compositionally biased region" description="Polar residues" evidence="2">
    <location>
        <begin position="336"/>
        <end position="360"/>
    </location>
</feature>
<dbReference type="Pfam" id="PF00179">
    <property type="entry name" value="UQ_con"/>
    <property type="match status" value="1"/>
</dbReference>
<dbReference type="InterPro" id="IPR050113">
    <property type="entry name" value="Ub_conjugating_enzyme"/>
</dbReference>
<gene>
    <name evidence="4" type="ORF">PNOK_0028700</name>
</gene>
<keyword evidence="1" id="KW-0833">Ubl conjugation pathway</keyword>
<evidence type="ECO:0000259" key="3">
    <source>
        <dbReference type="PROSITE" id="PS50127"/>
    </source>
</evidence>
<dbReference type="FunFam" id="3.10.110.10:FF:000086">
    <property type="entry name" value="Ubiquitin-conjugating enzyme E2 J1"/>
    <property type="match status" value="1"/>
</dbReference>
<evidence type="ECO:0000256" key="2">
    <source>
        <dbReference type="SAM" id="MobiDB-lite"/>
    </source>
</evidence>
<dbReference type="STRING" id="2282107.A0A286UUF0"/>
<dbReference type="Proteomes" id="UP000217199">
    <property type="component" value="Unassembled WGS sequence"/>
</dbReference>
<dbReference type="InterPro" id="IPR000608">
    <property type="entry name" value="UBC"/>
</dbReference>
<dbReference type="InterPro" id="IPR016135">
    <property type="entry name" value="UBQ-conjugating_enzyme/RWD"/>
</dbReference>
<dbReference type="CDD" id="cd23799">
    <property type="entry name" value="UBCc_UBE2J"/>
    <property type="match status" value="1"/>
</dbReference>
<dbReference type="SUPFAM" id="SSF54495">
    <property type="entry name" value="UBC-like"/>
    <property type="match status" value="1"/>
</dbReference>
<feature type="domain" description="UBC core" evidence="3">
    <location>
        <begin position="12"/>
        <end position="163"/>
    </location>
</feature>
<organism evidence="4 5">
    <name type="scientific">Pyrrhoderma noxium</name>
    <dbReference type="NCBI Taxonomy" id="2282107"/>
    <lineage>
        <taxon>Eukaryota</taxon>
        <taxon>Fungi</taxon>
        <taxon>Dikarya</taxon>
        <taxon>Basidiomycota</taxon>
        <taxon>Agaricomycotina</taxon>
        <taxon>Agaricomycetes</taxon>
        <taxon>Hymenochaetales</taxon>
        <taxon>Hymenochaetaceae</taxon>
        <taxon>Pyrrhoderma</taxon>
    </lineage>
</organism>
<dbReference type="OrthoDB" id="1158011at2759"/>
<dbReference type="SMART" id="SM00212">
    <property type="entry name" value="UBCc"/>
    <property type="match status" value="1"/>
</dbReference>
<evidence type="ECO:0000256" key="1">
    <source>
        <dbReference type="ARBA" id="ARBA00022786"/>
    </source>
</evidence>
<keyword evidence="5" id="KW-1185">Reference proteome</keyword>
<sequence length="402" mass="43069">MSTLSSFKKSNAGVRRIMQEARELANDPSTDYTAAPLEDNLFEWHCTLRGAPETEFEGGLYHFRIVLPAEYPFRPPSLMMLTPSGRFEINTKLCISFTNYHEELWQPAWGVRTAIIGLQGFFPLKGESAVGVGALEAPASERKRLAKLSRDWVCPQCKVPNVKCLPDPDPQPTTQIQSCFEANSGCSAFNRGQEKVDCGTNATITVADGLTGVDSRSEESPGERGAKLSDTVSSAATPSGSGSMGNGVEEEEDGEEEKRMIRIRDESQPVLLGGEKWGDTSAEDGRASERSSSSSSPNPSLSFLNSDLSGADAGERLRVGFRNASSNGSDPALSFENGSCSNGPISTQTRVQKQAQGQAESSSPSSTLTGTSSRPPRPPLILDATISVLLVLVAALLCRKVL</sequence>
<dbReference type="Gene3D" id="3.10.110.10">
    <property type="entry name" value="Ubiquitin Conjugating Enzyme"/>
    <property type="match status" value="1"/>
</dbReference>
<feature type="compositionally biased region" description="Basic and acidic residues" evidence="2">
    <location>
        <begin position="256"/>
        <end position="267"/>
    </location>
</feature>
<feature type="compositionally biased region" description="Basic and acidic residues" evidence="2">
    <location>
        <begin position="215"/>
        <end position="227"/>
    </location>
</feature>
<dbReference type="PROSITE" id="PS50127">
    <property type="entry name" value="UBC_2"/>
    <property type="match status" value="1"/>
</dbReference>
<protein>
    <submittedName>
        <fullName evidence="4">UBC</fullName>
    </submittedName>
</protein>
<feature type="compositionally biased region" description="Polar residues" evidence="2">
    <location>
        <begin position="230"/>
        <end position="241"/>
    </location>
</feature>
<dbReference type="AlphaFoldDB" id="A0A286UUF0"/>
<comment type="caution">
    <text evidence="4">The sequence shown here is derived from an EMBL/GenBank/DDBJ whole genome shotgun (WGS) entry which is preliminary data.</text>
</comment>
<feature type="region of interest" description="Disordered" evidence="2">
    <location>
        <begin position="323"/>
        <end position="377"/>
    </location>
</feature>
<feature type="compositionally biased region" description="Low complexity" evidence="2">
    <location>
        <begin position="290"/>
        <end position="308"/>
    </location>
</feature>
<reference evidence="4 5" key="1">
    <citation type="journal article" date="2017" name="Mol. Ecol.">
        <title>Comparative and population genomic landscape of Phellinus noxius: A hypervariable fungus causing root rot in trees.</title>
        <authorList>
            <person name="Chung C.L."/>
            <person name="Lee T.J."/>
            <person name="Akiba M."/>
            <person name="Lee H.H."/>
            <person name="Kuo T.H."/>
            <person name="Liu D."/>
            <person name="Ke H.M."/>
            <person name="Yokoi T."/>
            <person name="Roa M.B."/>
            <person name="Lu M.J."/>
            <person name="Chang Y.Y."/>
            <person name="Ann P.J."/>
            <person name="Tsai J.N."/>
            <person name="Chen C.Y."/>
            <person name="Tzean S.S."/>
            <person name="Ota Y."/>
            <person name="Hattori T."/>
            <person name="Sahashi N."/>
            <person name="Liou R.F."/>
            <person name="Kikuchi T."/>
            <person name="Tsai I.J."/>
        </authorList>
    </citation>
    <scope>NUCLEOTIDE SEQUENCE [LARGE SCALE GENOMIC DNA]</scope>
    <source>
        <strain evidence="4 5">FFPRI411160</strain>
    </source>
</reference>
<name>A0A286UUF0_9AGAM</name>
<proteinExistence type="predicted"/>
<dbReference type="EMBL" id="NBII01000001">
    <property type="protein sequence ID" value="PAV23219.1"/>
    <property type="molecule type" value="Genomic_DNA"/>
</dbReference>
<accession>A0A286UUF0</accession>
<evidence type="ECO:0000313" key="5">
    <source>
        <dbReference type="Proteomes" id="UP000217199"/>
    </source>
</evidence>
<feature type="compositionally biased region" description="Low complexity" evidence="2">
    <location>
        <begin position="361"/>
        <end position="374"/>
    </location>
</feature>
<dbReference type="PANTHER" id="PTHR24067">
    <property type="entry name" value="UBIQUITIN-CONJUGATING ENZYME E2"/>
    <property type="match status" value="1"/>
</dbReference>
<feature type="region of interest" description="Disordered" evidence="2">
    <location>
        <begin position="210"/>
        <end position="308"/>
    </location>
</feature>